<evidence type="ECO:0000256" key="2">
    <source>
        <dbReference type="ARBA" id="ARBA00022898"/>
    </source>
</evidence>
<dbReference type="SUPFAM" id="SSF53383">
    <property type="entry name" value="PLP-dependent transferases"/>
    <property type="match status" value="1"/>
</dbReference>
<dbReference type="InterPro" id="IPR015421">
    <property type="entry name" value="PyrdxlP-dep_Trfase_major"/>
</dbReference>
<dbReference type="GO" id="GO:0030149">
    <property type="term" value="P:sphingolipid catabolic process"/>
    <property type="evidence" value="ECO:0007669"/>
    <property type="project" value="TreeGrafter"/>
</dbReference>
<keyword evidence="2" id="KW-0663">Pyridoxal phosphate</keyword>
<dbReference type="InterPro" id="IPR015424">
    <property type="entry name" value="PyrdxlP-dep_Trfase"/>
</dbReference>
<accession>A0A564Y7W7</accession>
<evidence type="ECO:0000256" key="1">
    <source>
        <dbReference type="ARBA" id="ARBA00001933"/>
    </source>
</evidence>
<evidence type="ECO:0000313" key="5">
    <source>
        <dbReference type="Proteomes" id="UP000321570"/>
    </source>
</evidence>
<reference evidence="4 5" key="1">
    <citation type="submission" date="2019-07" db="EMBL/GenBank/DDBJ databases">
        <authorList>
            <person name="Jastrzebski P J."/>
            <person name="Paukszto L."/>
            <person name="Jastrzebski P J."/>
        </authorList>
    </citation>
    <scope>NUCLEOTIDE SEQUENCE [LARGE SCALE GENOMIC DNA]</scope>
    <source>
        <strain evidence="4 5">WMS-il1</strain>
    </source>
</reference>
<evidence type="ECO:0000313" key="4">
    <source>
        <dbReference type="EMBL" id="VUZ43360.1"/>
    </source>
</evidence>
<comment type="cofactor">
    <cofactor evidence="1">
        <name>pyridoxal 5'-phosphate</name>
        <dbReference type="ChEBI" id="CHEBI:597326"/>
    </cofactor>
</comment>
<organism evidence="4 5">
    <name type="scientific">Hymenolepis diminuta</name>
    <name type="common">Rat tapeworm</name>
    <dbReference type="NCBI Taxonomy" id="6216"/>
    <lineage>
        <taxon>Eukaryota</taxon>
        <taxon>Metazoa</taxon>
        <taxon>Spiralia</taxon>
        <taxon>Lophotrochozoa</taxon>
        <taxon>Platyhelminthes</taxon>
        <taxon>Cestoda</taxon>
        <taxon>Eucestoda</taxon>
        <taxon>Cyclophyllidea</taxon>
        <taxon>Hymenolepididae</taxon>
        <taxon>Hymenolepis</taxon>
    </lineage>
</organism>
<dbReference type="Proteomes" id="UP000321570">
    <property type="component" value="Unassembled WGS sequence"/>
</dbReference>
<dbReference type="AlphaFoldDB" id="A0A564Y7W7"/>
<keyword evidence="3" id="KW-0456">Lyase</keyword>
<sequence length="243" mass="27770">MINNYIHILRVHISQANEYLRQFEPTEIIFYTLLCVTLPFMIKKAINLFSDELQIKATLFRFVTNLPYFRDIKNEKIRDVEISIFKSIHGKTENLGYQTCMPKSSKSMGDVLKLAESYDSGSMVSWKDGRMSGAVYPFNEELNDLLVEIQKRYLWSNPLHVDAFPAVRRMEAEVVKMCIDLFHGDSECCGTMTSGGTESLLLACLAYRNRAYKLGIRNPEIVVPVSVHASFDKVNVFCLSDAI</sequence>
<dbReference type="PANTHER" id="PTHR42735">
    <property type="match status" value="1"/>
</dbReference>
<gene>
    <name evidence="4" type="ORF">WMSIL1_LOCUS3564</name>
</gene>
<dbReference type="PANTHER" id="PTHR42735:SF6">
    <property type="entry name" value="SPHINGOSINE-1-PHOSPHATE LYASE 1"/>
    <property type="match status" value="1"/>
</dbReference>
<dbReference type="EMBL" id="CABIJS010000111">
    <property type="protein sequence ID" value="VUZ43360.1"/>
    <property type="molecule type" value="Genomic_DNA"/>
</dbReference>
<dbReference type="GO" id="GO:0016020">
    <property type="term" value="C:membrane"/>
    <property type="evidence" value="ECO:0007669"/>
    <property type="project" value="GOC"/>
</dbReference>
<evidence type="ECO:0000256" key="3">
    <source>
        <dbReference type="ARBA" id="ARBA00023239"/>
    </source>
</evidence>
<protein>
    <submittedName>
        <fullName evidence="4">Uncharacterized protein</fullName>
    </submittedName>
</protein>
<keyword evidence="5" id="KW-1185">Reference proteome</keyword>
<dbReference type="InterPro" id="IPR050477">
    <property type="entry name" value="GrpII_AminoAcid_Decarb"/>
</dbReference>
<dbReference type="GO" id="GO:0005783">
    <property type="term" value="C:endoplasmic reticulum"/>
    <property type="evidence" value="ECO:0007669"/>
    <property type="project" value="TreeGrafter"/>
</dbReference>
<dbReference type="Gene3D" id="3.40.640.10">
    <property type="entry name" value="Type I PLP-dependent aspartate aminotransferase-like (Major domain)"/>
    <property type="match status" value="1"/>
</dbReference>
<name>A0A564Y7W7_HYMDI</name>
<dbReference type="InterPro" id="IPR015422">
    <property type="entry name" value="PyrdxlP-dep_Trfase_small"/>
</dbReference>
<proteinExistence type="predicted"/>
<dbReference type="GO" id="GO:0008117">
    <property type="term" value="F:sphinganine-1-phosphate aldolase activity"/>
    <property type="evidence" value="ECO:0007669"/>
    <property type="project" value="TreeGrafter"/>
</dbReference>
<dbReference type="Gene3D" id="3.90.1150.10">
    <property type="entry name" value="Aspartate Aminotransferase, domain 1"/>
    <property type="match status" value="1"/>
</dbReference>